<proteinExistence type="predicted"/>
<evidence type="ECO:0000313" key="1">
    <source>
        <dbReference type="EMBL" id="MPN42690.1"/>
    </source>
</evidence>
<name>A0A645HV13_9ZZZZ</name>
<dbReference type="AlphaFoldDB" id="A0A645HV13"/>
<sequence>MEETGDAVNVYMTLEDNGQDMNLEGYAGSEEMTDAAAAETAGSAIMTYDTAEEVTLDSSYPQDVVPLPSGAKVIGCSMVPGKASGFVDLVLPADSFDSTVTFYTDTLGLTPKTSTTAVQAAASFQGEIAGIKVSILVSNLLGGGHDTLVQITVDDK</sequence>
<reference evidence="1" key="1">
    <citation type="submission" date="2019-08" db="EMBL/GenBank/DDBJ databases">
        <authorList>
            <person name="Kucharzyk K."/>
            <person name="Murdoch R.W."/>
            <person name="Higgins S."/>
            <person name="Loffler F."/>
        </authorList>
    </citation>
    <scope>NUCLEOTIDE SEQUENCE</scope>
</reference>
<gene>
    <name evidence="1" type="ORF">SDC9_190247</name>
</gene>
<accession>A0A645HV13</accession>
<protein>
    <submittedName>
        <fullName evidence="1">Uncharacterized protein</fullName>
    </submittedName>
</protein>
<organism evidence="1">
    <name type="scientific">bioreactor metagenome</name>
    <dbReference type="NCBI Taxonomy" id="1076179"/>
    <lineage>
        <taxon>unclassified sequences</taxon>
        <taxon>metagenomes</taxon>
        <taxon>ecological metagenomes</taxon>
    </lineage>
</organism>
<comment type="caution">
    <text evidence="1">The sequence shown here is derived from an EMBL/GenBank/DDBJ whole genome shotgun (WGS) entry which is preliminary data.</text>
</comment>
<dbReference type="EMBL" id="VSSQ01100601">
    <property type="protein sequence ID" value="MPN42690.1"/>
    <property type="molecule type" value="Genomic_DNA"/>
</dbReference>